<keyword evidence="2 6" id="KW-0698">rRNA processing</keyword>
<organism evidence="7 8">
    <name type="scientific">Candidatus Phytoplasma australasiaticum subsp. australasiaticum</name>
    <dbReference type="NCBI Taxonomy" id="2832407"/>
    <lineage>
        <taxon>Bacteria</taxon>
        <taxon>Bacillati</taxon>
        <taxon>Mycoplasmatota</taxon>
        <taxon>Mollicutes</taxon>
        <taxon>Acholeplasmatales</taxon>
        <taxon>Acholeplasmataceae</taxon>
        <taxon>Candidatus Phytoplasma</taxon>
        <taxon>16SrII (Peanut WB group)</taxon>
        <taxon>Candidatus Phytoplasma australasiaticum</taxon>
    </lineage>
</organism>
<dbReference type="AlphaFoldDB" id="A0A9K3SUR0"/>
<dbReference type="InterPro" id="IPR003682">
    <property type="entry name" value="rRNA_ssu_MeTfrase_G"/>
</dbReference>
<evidence type="ECO:0000256" key="3">
    <source>
        <dbReference type="ARBA" id="ARBA00022603"/>
    </source>
</evidence>
<comment type="function">
    <text evidence="6">Specifically methylates the N7 position of a guanine in 16S rRNA.</text>
</comment>
<sequence>MYKFELQNKFKLNQLQMMQFDKYSVCLRHFNNKMNLTSILEPDLIYIKHFYDSLLVSSLVRFDQINSLCDIGTGAGFPGIPLKILFPHLNLFLIESSYKKTIFLNFLVKELSLQNVYIYHQKVEKHNFRYDYLITRALGKLNVILNLIYPLLNVKGSFIVMKGPNYRQEFINDKVFDKFQLKDKHVIVLPNQLGTRVNLLFNKLI</sequence>
<evidence type="ECO:0000256" key="2">
    <source>
        <dbReference type="ARBA" id="ARBA00022552"/>
    </source>
</evidence>
<evidence type="ECO:0000256" key="1">
    <source>
        <dbReference type="ARBA" id="ARBA00022490"/>
    </source>
</evidence>
<evidence type="ECO:0000256" key="6">
    <source>
        <dbReference type="HAMAP-Rule" id="MF_00074"/>
    </source>
</evidence>
<gene>
    <name evidence="6 7" type="primary">rsmG</name>
    <name evidence="7" type="ORF">OC696_00405</name>
</gene>
<reference evidence="7 8" key="1">
    <citation type="journal article" date="2023" name="Int. J. Syst. Evol. Microbiol.">
        <title>The observation of taxonomic boundaries for the 16SrII and 16SrXXV phytoplasmas using genome-based delimitation.</title>
        <authorList>
            <person name="Rodrigues Jardim B."/>
            <person name="Tran-Nguyen L.T.T."/>
            <person name="Gambley C."/>
            <person name="Al-Sadi A.M."/>
            <person name="Al-Subhi A.M."/>
            <person name="Foissac X."/>
            <person name="Salar P."/>
            <person name="Cai H."/>
            <person name="Yang J.Y."/>
            <person name="Davis R."/>
            <person name="Jones L."/>
            <person name="Rodoni B."/>
            <person name="Constable F.E."/>
        </authorList>
    </citation>
    <scope>NUCLEOTIDE SEQUENCE [LARGE SCALE GENOMIC DNA]</scope>
    <source>
        <strain evidence="7">BAWM-OMN-P26</strain>
    </source>
</reference>
<dbReference type="Gene3D" id="3.40.50.150">
    <property type="entry name" value="Vaccinia Virus protein VP39"/>
    <property type="match status" value="1"/>
</dbReference>
<dbReference type="PANTHER" id="PTHR31760:SF0">
    <property type="entry name" value="S-ADENOSYL-L-METHIONINE-DEPENDENT METHYLTRANSFERASES SUPERFAMILY PROTEIN"/>
    <property type="match status" value="1"/>
</dbReference>
<dbReference type="Proteomes" id="UP001170651">
    <property type="component" value="Unassembled WGS sequence"/>
</dbReference>
<dbReference type="EC" id="2.1.1.-" evidence="6"/>
<dbReference type="NCBIfam" id="TIGR00138">
    <property type="entry name" value="rsmG_gidB"/>
    <property type="match status" value="1"/>
</dbReference>
<comment type="caution">
    <text evidence="7">The sequence shown here is derived from an EMBL/GenBank/DDBJ whole genome shotgun (WGS) entry which is preliminary data.</text>
</comment>
<dbReference type="InterPro" id="IPR029063">
    <property type="entry name" value="SAM-dependent_MTases_sf"/>
</dbReference>
<keyword evidence="1 6" id="KW-0963">Cytoplasm</keyword>
<feature type="binding site" evidence="6">
    <location>
        <position position="72"/>
    </location>
    <ligand>
        <name>S-adenosyl-L-methionine</name>
        <dbReference type="ChEBI" id="CHEBI:59789"/>
    </ligand>
</feature>
<dbReference type="SUPFAM" id="SSF53335">
    <property type="entry name" value="S-adenosyl-L-methionine-dependent methyltransferases"/>
    <property type="match status" value="1"/>
</dbReference>
<feature type="binding site" evidence="6">
    <location>
        <position position="136"/>
    </location>
    <ligand>
        <name>S-adenosyl-L-methionine</name>
        <dbReference type="ChEBI" id="CHEBI:59789"/>
    </ligand>
</feature>
<evidence type="ECO:0000256" key="4">
    <source>
        <dbReference type="ARBA" id="ARBA00022679"/>
    </source>
</evidence>
<name>A0A9K3SUR0_9MOLU</name>
<proteinExistence type="inferred from homology"/>
<dbReference type="RefSeq" id="WP_213680251.1">
    <property type="nucleotide sequence ID" value="NZ_JALQCT010000002.1"/>
</dbReference>
<keyword evidence="5 6" id="KW-0949">S-adenosyl-L-methionine</keyword>
<feature type="binding site" evidence="6">
    <location>
        <begin position="95"/>
        <end position="97"/>
    </location>
    <ligand>
        <name>S-adenosyl-L-methionine</name>
        <dbReference type="ChEBI" id="CHEBI:59789"/>
    </ligand>
</feature>
<keyword evidence="8" id="KW-1185">Reference proteome</keyword>
<dbReference type="PANTHER" id="PTHR31760">
    <property type="entry name" value="S-ADENOSYL-L-METHIONINE-DEPENDENT METHYLTRANSFERASES SUPERFAMILY PROTEIN"/>
    <property type="match status" value="1"/>
</dbReference>
<evidence type="ECO:0000313" key="7">
    <source>
        <dbReference type="EMBL" id="MDO8054337.1"/>
    </source>
</evidence>
<dbReference type="GO" id="GO:0070043">
    <property type="term" value="F:rRNA (guanine-N7-)-methyltransferase activity"/>
    <property type="evidence" value="ECO:0007669"/>
    <property type="project" value="UniProtKB-UniRule"/>
</dbReference>
<evidence type="ECO:0000256" key="5">
    <source>
        <dbReference type="ARBA" id="ARBA00022691"/>
    </source>
</evidence>
<dbReference type="PIRSF" id="PIRSF003078">
    <property type="entry name" value="GidB"/>
    <property type="match status" value="1"/>
</dbReference>
<protein>
    <recommendedName>
        <fullName evidence="6">Ribosomal RNA small subunit methyltransferase G</fullName>
        <ecNumber evidence="6">2.1.1.-</ecNumber>
    </recommendedName>
    <alternativeName>
        <fullName evidence="6">16S rRNA 7-methylguanosine methyltransferase</fullName>
        <shortName evidence="6">16S rRNA m7G methyltransferase</shortName>
    </alternativeName>
</protein>
<keyword evidence="4 6" id="KW-0808">Transferase</keyword>
<evidence type="ECO:0000313" key="8">
    <source>
        <dbReference type="Proteomes" id="UP001170651"/>
    </source>
</evidence>
<keyword evidence="3 6" id="KW-0489">Methyltransferase</keyword>
<dbReference type="HAMAP" id="MF_00074">
    <property type="entry name" value="16SrRNA_methyltr_G"/>
    <property type="match status" value="1"/>
</dbReference>
<feature type="binding site" evidence="6">
    <location>
        <begin position="123"/>
        <end position="124"/>
    </location>
    <ligand>
        <name>S-adenosyl-L-methionine</name>
        <dbReference type="ChEBI" id="CHEBI:59789"/>
    </ligand>
</feature>
<feature type="binding site" evidence="6">
    <location>
        <position position="77"/>
    </location>
    <ligand>
        <name>S-adenosyl-L-methionine</name>
        <dbReference type="ChEBI" id="CHEBI:59789"/>
    </ligand>
</feature>
<accession>A0A9K3SUR0</accession>
<dbReference type="Pfam" id="PF02527">
    <property type="entry name" value="GidB"/>
    <property type="match status" value="1"/>
</dbReference>
<dbReference type="GO" id="GO:0005829">
    <property type="term" value="C:cytosol"/>
    <property type="evidence" value="ECO:0007669"/>
    <property type="project" value="TreeGrafter"/>
</dbReference>
<comment type="similarity">
    <text evidence="6">Belongs to the methyltransferase superfamily. RNA methyltransferase RsmG family.</text>
</comment>
<dbReference type="EMBL" id="JAOSIW010000001">
    <property type="protein sequence ID" value="MDO8054337.1"/>
    <property type="molecule type" value="Genomic_DNA"/>
</dbReference>
<comment type="subcellular location">
    <subcellularLocation>
        <location evidence="6">Cytoplasm</location>
    </subcellularLocation>
</comment>